<evidence type="ECO:0000256" key="6">
    <source>
        <dbReference type="SAM" id="Coils"/>
    </source>
</evidence>
<evidence type="ECO:0000256" key="5">
    <source>
        <dbReference type="ARBA" id="ARBA00023136"/>
    </source>
</evidence>
<dbReference type="EMBL" id="OU015568">
    <property type="protein sequence ID" value="CAG5079144.1"/>
    <property type="molecule type" value="Genomic_DNA"/>
</dbReference>
<dbReference type="Pfam" id="PF00071">
    <property type="entry name" value="Ras"/>
    <property type="match status" value="1"/>
</dbReference>
<evidence type="ECO:0000256" key="4">
    <source>
        <dbReference type="ARBA" id="ARBA00022989"/>
    </source>
</evidence>
<feature type="transmembrane region" description="Helical" evidence="8">
    <location>
        <begin position="35"/>
        <end position="58"/>
    </location>
</feature>
<feature type="transmembrane region" description="Helical" evidence="8">
    <location>
        <begin position="250"/>
        <end position="274"/>
    </location>
</feature>
<feature type="transmembrane region" description="Helical" evidence="8">
    <location>
        <begin position="194"/>
        <end position="212"/>
    </location>
</feature>
<proteinExistence type="predicted"/>
<dbReference type="InterPro" id="IPR049680">
    <property type="entry name" value="FLVCR1-2_SLC49-like"/>
</dbReference>
<gene>
    <name evidence="9" type="ORF">OKIOD_LOCUS740</name>
</gene>
<evidence type="ECO:0000256" key="2">
    <source>
        <dbReference type="ARBA" id="ARBA00022692"/>
    </source>
</evidence>
<name>A0ABN7RNG5_OIKDI</name>
<dbReference type="InterPro" id="IPR036259">
    <property type="entry name" value="MFS_trans_sf"/>
</dbReference>
<reference evidence="9 10" key="1">
    <citation type="submission" date="2021-04" db="EMBL/GenBank/DDBJ databases">
        <authorList>
            <person name="Bliznina A."/>
        </authorList>
    </citation>
    <scope>NUCLEOTIDE SEQUENCE [LARGE SCALE GENOMIC DNA]</scope>
</reference>
<keyword evidence="3" id="KW-0547">Nucleotide-binding</keyword>
<keyword evidence="2 8" id="KW-0812">Transmembrane</keyword>
<keyword evidence="6" id="KW-0175">Coiled coil</keyword>
<comment type="subcellular location">
    <subcellularLocation>
        <location evidence="1">Membrane</location>
        <topology evidence="1">Multi-pass membrane protein</topology>
    </subcellularLocation>
</comment>
<dbReference type="SUPFAM" id="SSF103473">
    <property type="entry name" value="MFS general substrate transporter"/>
    <property type="match status" value="2"/>
</dbReference>
<dbReference type="PANTHER" id="PTHR10924:SF4">
    <property type="entry name" value="GH15861P"/>
    <property type="match status" value="1"/>
</dbReference>
<feature type="coiled-coil region" evidence="6">
    <location>
        <begin position="574"/>
        <end position="601"/>
    </location>
</feature>
<evidence type="ECO:0000256" key="7">
    <source>
        <dbReference type="SAM" id="MobiDB-lite"/>
    </source>
</evidence>
<dbReference type="Gene3D" id="3.40.50.300">
    <property type="entry name" value="P-loop containing nucleotide triphosphate hydrolases"/>
    <property type="match status" value="1"/>
</dbReference>
<keyword evidence="4 8" id="KW-1133">Transmembrane helix</keyword>
<dbReference type="Pfam" id="PF07690">
    <property type="entry name" value="MFS_1"/>
    <property type="match status" value="1"/>
</dbReference>
<dbReference type="InterPro" id="IPR001806">
    <property type="entry name" value="Small_GTPase"/>
</dbReference>
<feature type="transmembrane region" description="Helical" evidence="8">
    <location>
        <begin position="286"/>
        <end position="309"/>
    </location>
</feature>
<sequence>MTVMFFANMTSSIQWLQYSIVPDIFVEFYQKSYNAISATTLLGSISMIVMIIPVTFLVELKSTRFVLLLGTSLSFIGAVIKCLSVDPERYWVLMLGQALVEINMPIVLSLPPKIAANWFPNNELGQAISLSVFGDQLGIALSYLVPFVVKGPINTYGAGFDENWSNQTIHGESNTTAAIDEPFFPDSEKIDSEIGMMGFAAIFAGIIGSYLFGFALDKTKRFKIVSTVTVVSSLISLAFLTGFLNFSNLISMYILVGFCGLTMTSQFTVAYDFMAEITFPVSESSMSAILNMSYGIFGFIITQFSQMAIEGNASQTQGAYNGLYILIGTEFLCEILNFFTKEKLNRNDANQKSRFIGEYADIQATGRKTKVIMDREIVLQYTDPDRENSRENFGDLISWADSVLLVYDLVNQNSVAIAEVLYMKIKSERARNSKSFSIFLVGNKSDLLTTEGPVELSENFKEKFDAHLKISSKYEPESINELEEKVASVLFKSQNEEKRTPPLELSLMGKVSHKKFFWKRHSSKSRSDTSILHRRKMRLYLAFLSLCSSTEINEDIYKRLDILENYQKLLISNIRFQRARINILETNMKSLQEDNKQLAKQILYFVDDYDREYDYAFSGSGDGAYYPNAWEMRAALVDRVRDKRQNSLPEENFFDMEIEEIKDELKSWKHMKFDFLSQIRTLSDNFSSLESKIKQFEINEKDFYDLEERHNSVERFLINAHKNKDLQGPPGIQGQKGELGPVRLVAGPVGPPGEPGRRGEPGFKGEPGRTGYLRGLNGKKGEKGENCDCR</sequence>
<feature type="compositionally biased region" description="Basic and acidic residues" evidence="7">
    <location>
        <begin position="779"/>
        <end position="790"/>
    </location>
</feature>
<feature type="transmembrane region" description="Helical" evidence="8">
    <location>
        <begin position="224"/>
        <end position="244"/>
    </location>
</feature>
<dbReference type="InterPro" id="IPR011701">
    <property type="entry name" value="MFS"/>
</dbReference>
<evidence type="ECO:0000256" key="8">
    <source>
        <dbReference type="SAM" id="Phobius"/>
    </source>
</evidence>
<dbReference type="SUPFAM" id="SSF52540">
    <property type="entry name" value="P-loop containing nucleoside triphosphate hydrolases"/>
    <property type="match status" value="1"/>
</dbReference>
<organism evidence="9 10">
    <name type="scientific">Oikopleura dioica</name>
    <name type="common">Tunicate</name>
    <dbReference type="NCBI Taxonomy" id="34765"/>
    <lineage>
        <taxon>Eukaryota</taxon>
        <taxon>Metazoa</taxon>
        <taxon>Chordata</taxon>
        <taxon>Tunicata</taxon>
        <taxon>Appendicularia</taxon>
        <taxon>Copelata</taxon>
        <taxon>Oikopleuridae</taxon>
        <taxon>Oikopleura</taxon>
    </lineage>
</organism>
<protein>
    <submittedName>
        <fullName evidence="9">Oidioi.mRNA.OKI2018_I69.PAR.g9182.t1.cds</fullName>
    </submittedName>
</protein>
<evidence type="ECO:0000256" key="3">
    <source>
        <dbReference type="ARBA" id="ARBA00022741"/>
    </source>
</evidence>
<evidence type="ECO:0000313" key="9">
    <source>
        <dbReference type="EMBL" id="CAG5079144.1"/>
    </source>
</evidence>
<dbReference type="InterPro" id="IPR027417">
    <property type="entry name" value="P-loop_NTPase"/>
</dbReference>
<dbReference type="Gene3D" id="1.20.1250.20">
    <property type="entry name" value="MFS general substrate transporter like domains"/>
    <property type="match status" value="2"/>
</dbReference>
<feature type="compositionally biased region" description="Basic and acidic residues" evidence="7">
    <location>
        <begin position="755"/>
        <end position="767"/>
    </location>
</feature>
<evidence type="ECO:0000256" key="1">
    <source>
        <dbReference type="ARBA" id="ARBA00004141"/>
    </source>
</evidence>
<keyword evidence="5 8" id="KW-0472">Membrane</keyword>
<accession>A0ABN7RNG5</accession>
<feature type="transmembrane region" description="Helical" evidence="8">
    <location>
        <begin position="65"/>
        <end position="84"/>
    </location>
</feature>
<dbReference type="Proteomes" id="UP001158576">
    <property type="component" value="Chromosome PAR"/>
</dbReference>
<keyword evidence="10" id="KW-1185">Reference proteome</keyword>
<dbReference type="PANTHER" id="PTHR10924">
    <property type="entry name" value="MAJOR FACILITATOR SUPERFAMILY PROTEIN-RELATED"/>
    <property type="match status" value="1"/>
</dbReference>
<evidence type="ECO:0000313" key="10">
    <source>
        <dbReference type="Proteomes" id="UP001158576"/>
    </source>
</evidence>
<feature type="region of interest" description="Disordered" evidence="7">
    <location>
        <begin position="746"/>
        <end position="790"/>
    </location>
</feature>